<evidence type="ECO:0000256" key="3">
    <source>
        <dbReference type="SAM" id="MobiDB-lite"/>
    </source>
</evidence>
<dbReference type="GO" id="GO:0019843">
    <property type="term" value="F:rRNA binding"/>
    <property type="evidence" value="ECO:0007669"/>
    <property type="project" value="TreeGrafter"/>
</dbReference>
<dbReference type="SMART" id="SM00360">
    <property type="entry name" value="RRM"/>
    <property type="match status" value="1"/>
</dbReference>
<feature type="domain" description="RRM" evidence="4">
    <location>
        <begin position="191"/>
        <end position="294"/>
    </location>
</feature>
<name>A0A061H9E8_9BASI</name>
<dbReference type="InterPro" id="IPR035979">
    <property type="entry name" value="RBD_domain_sf"/>
</dbReference>
<dbReference type="InterPro" id="IPR034228">
    <property type="entry name" value="Nop6_RRM"/>
</dbReference>
<dbReference type="PANTHER" id="PTHR23236">
    <property type="entry name" value="EUKARYOTIC TRANSLATION INITIATION FACTOR 4B/4H"/>
    <property type="match status" value="1"/>
</dbReference>
<protein>
    <recommendedName>
        <fullName evidence="4">RRM domain-containing protein</fullName>
    </recommendedName>
</protein>
<dbReference type="CDD" id="cd12400">
    <property type="entry name" value="RRM_Nop6"/>
    <property type="match status" value="1"/>
</dbReference>
<sequence>MLETSTQPKLTKKQQKAASFKSSKKSKGARHVPDGGDLPQMDDDDDPIQPEGILDAPVGGKENKGKKSKKTDKPDETEAAAVVDDEVQADKRPEAAEGKKDKKKSKKRKIDEAQADEDREDVEPAASPTKKDKKKKSRSAKANEDVAPAGAKKTTFGDDGQVASEQVAEPTAGATTSSNDADASGSSNNKLILFVGNMSFDLTSADIASHFGGTCGETPSVRLLTKKGDPAALASLSKSKQKSIAKGKAKDPSAPQSKGCAFLEFKTHAAVQKALRFHHTMLGGRQINVELTAGGGGKSAARKDKIAKKNQALEKERQKIHESFVAPAAASHKAKQAEAAARGEGGPPKKKMRSDSAGGEGGAQWGSRRGGGAGQGSRGGARGGARGGRGMPRFAASGANAVRMASS</sequence>
<feature type="compositionally biased region" description="Acidic residues" evidence="3">
    <location>
        <begin position="77"/>
        <end position="87"/>
    </location>
</feature>
<feature type="compositionally biased region" description="Low complexity" evidence="3">
    <location>
        <begin position="326"/>
        <end position="342"/>
    </location>
</feature>
<dbReference type="InterPro" id="IPR012677">
    <property type="entry name" value="Nucleotide-bd_a/b_plait_sf"/>
</dbReference>
<dbReference type="Pfam" id="PF00076">
    <property type="entry name" value="RRM_1"/>
    <property type="match status" value="1"/>
</dbReference>
<dbReference type="GO" id="GO:0005730">
    <property type="term" value="C:nucleolus"/>
    <property type="evidence" value="ECO:0007669"/>
    <property type="project" value="TreeGrafter"/>
</dbReference>
<dbReference type="AlphaFoldDB" id="A0A061H9E8"/>
<organism evidence="5 6">
    <name type="scientific">Pseudozyma flocculosa PF-1</name>
    <dbReference type="NCBI Taxonomy" id="1277687"/>
    <lineage>
        <taxon>Eukaryota</taxon>
        <taxon>Fungi</taxon>
        <taxon>Dikarya</taxon>
        <taxon>Basidiomycota</taxon>
        <taxon>Ustilaginomycotina</taxon>
        <taxon>Ustilaginomycetes</taxon>
        <taxon>Ustilaginales</taxon>
        <taxon>Ustilaginaceae</taxon>
        <taxon>Pseudozyma</taxon>
    </lineage>
</organism>
<dbReference type="OrthoDB" id="167718at2759"/>
<accession>A0A061H9E8</accession>
<feature type="region of interest" description="Disordered" evidence="3">
    <location>
        <begin position="1"/>
        <end position="186"/>
    </location>
</feature>
<keyword evidence="1 2" id="KW-0694">RNA-binding</keyword>
<evidence type="ECO:0000259" key="4">
    <source>
        <dbReference type="PROSITE" id="PS50102"/>
    </source>
</evidence>
<evidence type="ECO:0000313" key="5">
    <source>
        <dbReference type="EMBL" id="EPQ29059.1"/>
    </source>
</evidence>
<dbReference type="InterPro" id="IPR000504">
    <property type="entry name" value="RRM_dom"/>
</dbReference>
<dbReference type="RefSeq" id="XP_007879056.1">
    <property type="nucleotide sequence ID" value="XM_007880865.1"/>
</dbReference>
<dbReference type="GeneID" id="19317458"/>
<dbReference type="EMBL" id="KE361632">
    <property type="protein sequence ID" value="EPQ29059.1"/>
    <property type="molecule type" value="Genomic_DNA"/>
</dbReference>
<dbReference type="GO" id="GO:0042274">
    <property type="term" value="P:ribosomal small subunit biogenesis"/>
    <property type="evidence" value="ECO:0007669"/>
    <property type="project" value="TreeGrafter"/>
</dbReference>
<dbReference type="eggNOG" id="KOG0118">
    <property type="taxonomic scope" value="Eukaryota"/>
</dbReference>
<dbReference type="KEGG" id="pfp:PFL1_03348"/>
<evidence type="ECO:0000313" key="6">
    <source>
        <dbReference type="Proteomes" id="UP000053664"/>
    </source>
</evidence>
<dbReference type="Gene3D" id="3.30.70.330">
    <property type="match status" value="1"/>
</dbReference>
<feature type="compositionally biased region" description="Basic and acidic residues" evidence="3">
    <location>
        <begin position="88"/>
        <end position="100"/>
    </location>
</feature>
<feature type="compositionally biased region" description="Low complexity" evidence="3">
    <location>
        <begin position="171"/>
        <end position="186"/>
    </location>
</feature>
<dbReference type="Proteomes" id="UP000053664">
    <property type="component" value="Unassembled WGS sequence"/>
</dbReference>
<feature type="region of interest" description="Disordered" evidence="3">
    <location>
        <begin position="234"/>
        <end position="257"/>
    </location>
</feature>
<reference evidence="5 6" key="1">
    <citation type="journal article" date="2013" name="Plant Cell">
        <title>The transition from a phytopathogenic smut ancestor to an anamorphic biocontrol agent deciphered by comparative whole-genome analysis.</title>
        <authorList>
            <person name="Lefebvre F."/>
            <person name="Joly D.L."/>
            <person name="Labbe C."/>
            <person name="Teichmann B."/>
            <person name="Linning R."/>
            <person name="Belzile F."/>
            <person name="Bakkeren G."/>
            <person name="Belanger R.R."/>
        </authorList>
    </citation>
    <scope>NUCLEOTIDE SEQUENCE [LARGE SCALE GENOMIC DNA]</scope>
    <source>
        <strain evidence="5 6">PF-1</strain>
    </source>
</reference>
<feature type="compositionally biased region" description="Acidic residues" evidence="3">
    <location>
        <begin position="113"/>
        <end position="123"/>
    </location>
</feature>
<dbReference type="HOGENOM" id="CLU_037639_1_1_1"/>
<dbReference type="PANTHER" id="PTHR23236:SF51">
    <property type="entry name" value="NUCLEOLAR PROTEIN 6"/>
    <property type="match status" value="1"/>
</dbReference>
<dbReference type="PROSITE" id="PS50102">
    <property type="entry name" value="RRM"/>
    <property type="match status" value="1"/>
</dbReference>
<dbReference type="SUPFAM" id="SSF54928">
    <property type="entry name" value="RNA-binding domain, RBD"/>
    <property type="match status" value="1"/>
</dbReference>
<proteinExistence type="predicted"/>
<feature type="region of interest" description="Disordered" evidence="3">
    <location>
        <begin position="324"/>
        <end position="407"/>
    </location>
</feature>
<evidence type="ECO:0000256" key="1">
    <source>
        <dbReference type="ARBA" id="ARBA00022884"/>
    </source>
</evidence>
<evidence type="ECO:0000256" key="2">
    <source>
        <dbReference type="PROSITE-ProRule" id="PRU00176"/>
    </source>
</evidence>
<feature type="compositionally biased region" description="Basic and acidic residues" evidence="3">
    <location>
        <begin position="61"/>
        <end position="76"/>
    </location>
</feature>
<feature type="compositionally biased region" description="Gly residues" evidence="3">
    <location>
        <begin position="358"/>
        <end position="390"/>
    </location>
</feature>
<gene>
    <name evidence="5" type="ORF">PFL1_03348</name>
</gene>